<dbReference type="PANTHER" id="PTHR13252">
    <property type="entry name" value="F-BOX ONLY PROTEIN 28"/>
    <property type="match status" value="1"/>
</dbReference>
<dbReference type="EMBL" id="LUKN01003142">
    <property type="protein sequence ID" value="OAQ97935.1"/>
    <property type="molecule type" value="Genomic_DNA"/>
</dbReference>
<dbReference type="SUPFAM" id="SSF81383">
    <property type="entry name" value="F-box domain"/>
    <property type="match status" value="1"/>
</dbReference>
<dbReference type="GO" id="GO:0000209">
    <property type="term" value="P:protein polyubiquitination"/>
    <property type="evidence" value="ECO:0007669"/>
    <property type="project" value="TreeGrafter"/>
</dbReference>
<proteinExistence type="predicted"/>
<dbReference type="InterPro" id="IPR001810">
    <property type="entry name" value="F-box_dom"/>
</dbReference>
<dbReference type="Pfam" id="PF12937">
    <property type="entry name" value="F-box-like"/>
    <property type="match status" value="1"/>
</dbReference>
<dbReference type="PANTHER" id="PTHR13252:SF9">
    <property type="entry name" value="F-BOX ONLY PROTEIN 28"/>
    <property type="match status" value="1"/>
</dbReference>
<comment type="caution">
    <text evidence="3">The sequence shown here is derived from an EMBL/GenBank/DDBJ whole genome shotgun (WGS) entry which is preliminary data.</text>
</comment>
<gene>
    <name evidence="3" type="ORF">LLEC1_05254</name>
</gene>
<dbReference type="Gene3D" id="1.20.1280.50">
    <property type="match status" value="1"/>
</dbReference>
<reference evidence="3 4" key="1">
    <citation type="submission" date="2016-03" db="EMBL/GenBank/DDBJ databases">
        <title>Fine-scale spatial genetic structure of a fungal parasite of coffee scale insects.</title>
        <authorList>
            <person name="Jackson D."/>
            <person name="Zemenick K.A."/>
            <person name="Malloure B."/>
            <person name="Quandt C.A."/>
            <person name="James T.Y."/>
        </authorList>
    </citation>
    <scope>NUCLEOTIDE SEQUENCE [LARGE SCALE GENOMIC DNA]</scope>
    <source>
        <strain evidence="3 4">UM487</strain>
    </source>
</reference>
<evidence type="ECO:0000259" key="2">
    <source>
        <dbReference type="PROSITE" id="PS50181"/>
    </source>
</evidence>
<dbReference type="AlphaFoldDB" id="A0A179I5H0"/>
<feature type="domain" description="F-box" evidence="2">
    <location>
        <begin position="7"/>
        <end position="53"/>
    </location>
</feature>
<accession>A0A179I5H0</accession>
<dbReference type="SMART" id="SM00256">
    <property type="entry name" value="FBOX"/>
    <property type="match status" value="1"/>
</dbReference>
<evidence type="ECO:0000313" key="3">
    <source>
        <dbReference type="EMBL" id="OAQ97935.1"/>
    </source>
</evidence>
<dbReference type="OMA" id="DRRFFPR"/>
<dbReference type="OrthoDB" id="3219396at2759"/>
<evidence type="ECO:0000313" key="4">
    <source>
        <dbReference type="Proteomes" id="UP000243081"/>
    </source>
</evidence>
<dbReference type="Proteomes" id="UP000243081">
    <property type="component" value="Unassembled WGS sequence"/>
</dbReference>
<name>A0A179I5H0_CORDF</name>
<feature type="region of interest" description="Disordered" evidence="1">
    <location>
        <begin position="85"/>
        <end position="118"/>
    </location>
</feature>
<dbReference type="InterPro" id="IPR036047">
    <property type="entry name" value="F-box-like_dom_sf"/>
</dbReference>
<feature type="region of interest" description="Disordered" evidence="1">
    <location>
        <begin position="607"/>
        <end position="626"/>
    </location>
</feature>
<feature type="compositionally biased region" description="Basic and acidic residues" evidence="1">
    <location>
        <begin position="616"/>
        <end position="626"/>
    </location>
</feature>
<keyword evidence="4" id="KW-1185">Reference proteome</keyword>
<dbReference type="InterPro" id="IPR039719">
    <property type="entry name" value="FBXO28"/>
</dbReference>
<evidence type="ECO:0000256" key="1">
    <source>
        <dbReference type="SAM" id="MobiDB-lite"/>
    </source>
</evidence>
<dbReference type="PROSITE" id="PS50181">
    <property type="entry name" value="FBOX"/>
    <property type="match status" value="1"/>
</dbReference>
<sequence>MDRNRRPSSWDELPDEILLQIIAHLEPCHIARLQLVSHKLQELCLDDELWKQNCFDDSPWYLQLQQRRGAAPAFFSLASDSHDAQQLTNSVREASDSPESPDRVVPESAPPINDRKHRRWRKQDMANWDPSFPTERVSWYDEYIQRYGPACISWLQTPRIRDREVEAIIEARGVALYNPFDGRDGDATMLAVSPLDDGSVCLWDIQGTRGKQGSIVGRSKPDILFIDGPSGQNQRRSKRIDTGVTECVSVNHQNNKAFFAVQSREYDGSLPITYLVLTVYCPIDLIEVDLSRLEVVSRESFEWSITTMSAVNEGLPLTVGTSLGIHLHDFRARANIWSDRSERVDWDESDVYKSIFDPKPLPPYASLSQPTPISILHLPRAGSYSQISDDIYVSGRFTNILHYDRRKFPAIVGSIYSGGLIKSLAAVPYPYSAVDYEVRRQGELPMEQISRIKRTGSGVTLIAGGSYKLKGSLEMYGLSSTAHSSDRTTLQNAAMKNRQTAASSTILSLTTHGTRIVFSDGTGLIKWFERDGFTECRRHKIGPYDARENIHFLGGGRGEIARKIVSTKLSTDQGRPNNDNILFWTGERLGMLNFGRAPLCHSDDFEPRDEEMAEEEDKRQQYTGKMREALERQTDEMRLMSRFGHGTA</sequence>
<organism evidence="3 4">
    <name type="scientific">Cordyceps confragosa</name>
    <name type="common">Lecanicillium lecanii</name>
    <dbReference type="NCBI Taxonomy" id="2714763"/>
    <lineage>
        <taxon>Eukaryota</taxon>
        <taxon>Fungi</taxon>
        <taxon>Dikarya</taxon>
        <taxon>Ascomycota</taxon>
        <taxon>Pezizomycotina</taxon>
        <taxon>Sordariomycetes</taxon>
        <taxon>Hypocreomycetidae</taxon>
        <taxon>Hypocreales</taxon>
        <taxon>Cordycipitaceae</taxon>
        <taxon>Akanthomyces</taxon>
    </lineage>
</organism>
<protein>
    <recommendedName>
        <fullName evidence="2">F-box domain-containing protein</fullName>
    </recommendedName>
</protein>